<name>A0A2N5TSU7_9BASI</name>
<dbReference type="AlphaFoldDB" id="A0A2N5TSU7"/>
<proteinExistence type="predicted"/>
<accession>A0A2N5TSU7</accession>
<dbReference type="OrthoDB" id="10071612at2759"/>
<feature type="non-terminal residue" evidence="2">
    <location>
        <position position="185"/>
    </location>
</feature>
<evidence type="ECO:0000313" key="2">
    <source>
        <dbReference type="EMBL" id="PLW28564.1"/>
    </source>
</evidence>
<sequence>MQTLSAAQSASAAIRHSPARSAAQPQSLEETDSADNPSNSRSSLAQGTDPSLLTHCQRTVSVETQLLPPRGDQTRSVIHPLAAIAGTLNLAKSRFSKDPQPNMPTHPDDTPLLPQPTPKTTPLKASVGPLTPVSNCRPAKHNLPFWVTQEPYRESNIERTDEASVPLDSLSAHQPVIKVREVIAS</sequence>
<keyword evidence="3" id="KW-1185">Reference proteome</keyword>
<protein>
    <submittedName>
        <fullName evidence="2">Uncharacterized protein</fullName>
    </submittedName>
</protein>
<feature type="region of interest" description="Disordered" evidence="1">
    <location>
        <begin position="1"/>
        <end position="55"/>
    </location>
</feature>
<dbReference type="EMBL" id="PGCJ01000440">
    <property type="protein sequence ID" value="PLW28564.1"/>
    <property type="molecule type" value="Genomic_DNA"/>
</dbReference>
<dbReference type="STRING" id="200324.A0A2N5TSU7"/>
<feature type="region of interest" description="Disordered" evidence="1">
    <location>
        <begin position="92"/>
        <end position="135"/>
    </location>
</feature>
<reference evidence="2 3" key="1">
    <citation type="submission" date="2017-11" db="EMBL/GenBank/DDBJ databases">
        <title>De novo assembly and phasing of dikaryotic genomes from two isolates of Puccinia coronata f. sp. avenae, the causal agent of oat crown rust.</title>
        <authorList>
            <person name="Miller M.E."/>
            <person name="Zhang Y."/>
            <person name="Omidvar V."/>
            <person name="Sperschneider J."/>
            <person name="Schwessinger B."/>
            <person name="Raley C."/>
            <person name="Palmer J.M."/>
            <person name="Garnica D."/>
            <person name="Upadhyaya N."/>
            <person name="Rathjen J."/>
            <person name="Taylor J.M."/>
            <person name="Park R.F."/>
            <person name="Dodds P.N."/>
            <person name="Hirsch C.D."/>
            <person name="Kianian S.F."/>
            <person name="Figueroa M."/>
        </authorList>
    </citation>
    <scope>NUCLEOTIDE SEQUENCE [LARGE SCALE GENOMIC DNA]</scope>
    <source>
        <strain evidence="2">12NC29</strain>
    </source>
</reference>
<gene>
    <name evidence="2" type="ORF">PCANC_19134</name>
</gene>
<feature type="compositionally biased region" description="Polar residues" evidence="1">
    <location>
        <begin position="23"/>
        <end position="55"/>
    </location>
</feature>
<dbReference type="Proteomes" id="UP000235388">
    <property type="component" value="Unassembled WGS sequence"/>
</dbReference>
<evidence type="ECO:0000313" key="3">
    <source>
        <dbReference type="Proteomes" id="UP000235388"/>
    </source>
</evidence>
<organism evidence="2 3">
    <name type="scientific">Puccinia coronata f. sp. avenae</name>
    <dbReference type="NCBI Taxonomy" id="200324"/>
    <lineage>
        <taxon>Eukaryota</taxon>
        <taxon>Fungi</taxon>
        <taxon>Dikarya</taxon>
        <taxon>Basidiomycota</taxon>
        <taxon>Pucciniomycotina</taxon>
        <taxon>Pucciniomycetes</taxon>
        <taxon>Pucciniales</taxon>
        <taxon>Pucciniaceae</taxon>
        <taxon>Puccinia</taxon>
    </lineage>
</organism>
<feature type="compositionally biased region" description="Low complexity" evidence="1">
    <location>
        <begin position="1"/>
        <end position="13"/>
    </location>
</feature>
<comment type="caution">
    <text evidence="2">The sequence shown here is derived from an EMBL/GenBank/DDBJ whole genome shotgun (WGS) entry which is preliminary data.</text>
</comment>
<evidence type="ECO:0000256" key="1">
    <source>
        <dbReference type="SAM" id="MobiDB-lite"/>
    </source>
</evidence>